<keyword evidence="1" id="KW-0449">Lipoprotein</keyword>
<name>A0A1E3AYQ7_9FIRM</name>
<dbReference type="SUPFAM" id="SSF53850">
    <property type="entry name" value="Periplasmic binding protein-like II"/>
    <property type="match status" value="1"/>
</dbReference>
<dbReference type="Proteomes" id="UP000095003">
    <property type="component" value="Unassembled WGS sequence"/>
</dbReference>
<evidence type="ECO:0000313" key="2">
    <source>
        <dbReference type="Proteomes" id="UP000095003"/>
    </source>
</evidence>
<evidence type="ECO:0000313" key="1">
    <source>
        <dbReference type="EMBL" id="ODM13833.1"/>
    </source>
</evidence>
<dbReference type="EMBL" id="MCGI01000001">
    <property type="protein sequence ID" value="ODM13833.1"/>
    <property type="molecule type" value="Genomic_DNA"/>
</dbReference>
<comment type="caution">
    <text evidence="1">The sequence shown here is derived from an EMBL/GenBank/DDBJ whole genome shotgun (WGS) entry which is preliminary data.</text>
</comment>
<reference evidence="1 2" key="1">
    <citation type="submission" date="2016-07" db="EMBL/GenBank/DDBJ databases">
        <title>Characterization of isolates of Eisenbergiella tayi derived from blood cultures, using whole genome sequencing.</title>
        <authorList>
            <person name="Burdz T."/>
            <person name="Wiebe D."/>
            <person name="Huynh C."/>
            <person name="Bernard K."/>
        </authorList>
    </citation>
    <scope>NUCLEOTIDE SEQUENCE [LARGE SCALE GENOMIC DNA]</scope>
    <source>
        <strain evidence="1 2">NML 120489</strain>
    </source>
</reference>
<dbReference type="InterPro" id="IPR050490">
    <property type="entry name" value="Bact_solute-bd_prot1"/>
</dbReference>
<protein>
    <submittedName>
        <fullName evidence="1">Lipoprotein LipO</fullName>
    </submittedName>
</protein>
<dbReference type="AlphaFoldDB" id="A0A1E3AYQ7"/>
<accession>A0A1E3AYQ7</accession>
<gene>
    <name evidence="1" type="primary">lipO_18</name>
    <name evidence="1" type="ORF">BEH84_01552</name>
</gene>
<dbReference type="PATRIC" id="fig|1432052.3.peg.1696"/>
<dbReference type="PROSITE" id="PS51257">
    <property type="entry name" value="PROKAR_LIPOPROTEIN"/>
    <property type="match status" value="1"/>
</dbReference>
<dbReference type="Gene3D" id="3.40.190.10">
    <property type="entry name" value="Periplasmic binding protein-like II"/>
    <property type="match status" value="2"/>
</dbReference>
<dbReference type="InterPro" id="IPR006059">
    <property type="entry name" value="SBP"/>
</dbReference>
<dbReference type="Pfam" id="PF01547">
    <property type="entry name" value="SBP_bac_1"/>
    <property type="match status" value="1"/>
</dbReference>
<dbReference type="PANTHER" id="PTHR43649">
    <property type="entry name" value="ARABINOSE-BINDING PROTEIN-RELATED"/>
    <property type="match status" value="1"/>
</dbReference>
<proteinExistence type="predicted"/>
<sequence length="554" mass="62713">MKRRFAVMAAALTMIILTGCGKGELQTGKESMEENLKKETVESAGEVQNMPTDEIDIWEPYEETITIHTVTTEGDPSAYPEGDDVTDNVWIREYKDRFNIEVVTDWVSNEYDTKLNLSIAEGDLPDVFHVNASQLQQLIEADLIMDLTEVFDIYASDTIKNYMNLDADSFESGKRDGKLYGIPQMGFGTITQPNYIWIRKDWREALNLEEPHTMDELVEMMKKFMSNYGGYGIAAEQSLDYLNLLAVAWGAHPDAWIKTEGGQIEFGSIQPEMKEAVRAWADWYREGLLNSDFAIMDIAKMNQDVVAGKTGIQASYQWWGWDPGIDVLKNNGENSYFEPFHIPSATEDDVLHTLYFDTESYTVISKDCRYPEAAIKLINLYSFIVDEDTRGEKDGEWLKAFDDNGMIHVTGAFKVLNPNGDYDAFGRVQEAIKKNDPNILTAMDLTKYNQVKSFMETKDPNQLGGYLQMGPDRSSYKLACEILDNGKYIKSELKGIEPGTLLDAGSTLDDILTEGFTKIIIGDQPIDYFDKVVDNWKKAGGEQATIEMNEIYNK</sequence>
<organism evidence="1 2">
    <name type="scientific">Eisenbergiella tayi</name>
    <dbReference type="NCBI Taxonomy" id="1432052"/>
    <lineage>
        <taxon>Bacteria</taxon>
        <taxon>Bacillati</taxon>
        <taxon>Bacillota</taxon>
        <taxon>Clostridia</taxon>
        <taxon>Lachnospirales</taxon>
        <taxon>Lachnospiraceae</taxon>
        <taxon>Eisenbergiella</taxon>
    </lineage>
</organism>
<dbReference type="RefSeq" id="WP_069156317.1">
    <property type="nucleotide sequence ID" value="NZ_DBFYTC010000194.1"/>
</dbReference>
<dbReference type="PANTHER" id="PTHR43649:SF12">
    <property type="entry name" value="DIACETYLCHITOBIOSE BINDING PROTEIN DASA"/>
    <property type="match status" value="1"/>
</dbReference>